<dbReference type="GO" id="GO:0015074">
    <property type="term" value="P:DNA integration"/>
    <property type="evidence" value="ECO:0007669"/>
    <property type="project" value="InterPro"/>
</dbReference>
<dbReference type="InterPro" id="IPR001878">
    <property type="entry name" value="Znf_CCHC"/>
</dbReference>
<dbReference type="Pfam" id="PF00665">
    <property type="entry name" value="rve"/>
    <property type="match status" value="1"/>
</dbReference>
<keyword evidence="2" id="KW-0808">Transferase</keyword>
<evidence type="ECO:0000256" key="1">
    <source>
        <dbReference type="ARBA" id="ARBA00012493"/>
    </source>
</evidence>
<gene>
    <name evidence="13" type="ORF">JTE90_006811</name>
</gene>
<keyword evidence="4" id="KW-0540">Nuclease</keyword>
<dbReference type="Gene3D" id="3.10.10.10">
    <property type="entry name" value="HIV Type 1 Reverse Transcriptase, subunit A, domain 1"/>
    <property type="match status" value="1"/>
</dbReference>
<dbReference type="GO" id="GO:0004519">
    <property type="term" value="F:endonuclease activity"/>
    <property type="evidence" value="ECO:0007669"/>
    <property type="project" value="UniProtKB-KW"/>
</dbReference>
<dbReference type="Gene3D" id="1.10.340.70">
    <property type="match status" value="1"/>
</dbReference>
<dbReference type="EMBL" id="JAFNEN010000051">
    <property type="protein sequence ID" value="KAG8197770.1"/>
    <property type="molecule type" value="Genomic_DNA"/>
</dbReference>
<dbReference type="Gene3D" id="3.10.20.370">
    <property type="match status" value="1"/>
</dbReference>
<dbReference type="Gene3D" id="4.10.60.10">
    <property type="entry name" value="Zinc finger, CCHC-type"/>
    <property type="match status" value="1"/>
</dbReference>
<dbReference type="InterPro" id="IPR041373">
    <property type="entry name" value="RT_RNaseH"/>
</dbReference>
<proteinExistence type="predicted"/>
<evidence type="ECO:0000256" key="3">
    <source>
        <dbReference type="ARBA" id="ARBA00022695"/>
    </source>
</evidence>
<dbReference type="PANTHER" id="PTHR37984">
    <property type="entry name" value="PROTEIN CBG26694"/>
    <property type="match status" value="1"/>
</dbReference>
<dbReference type="SMART" id="SM00343">
    <property type="entry name" value="ZnF_C2HC"/>
    <property type="match status" value="2"/>
</dbReference>
<dbReference type="InterPro" id="IPR041588">
    <property type="entry name" value="Integrase_H2C2"/>
</dbReference>
<evidence type="ECO:0000256" key="4">
    <source>
        <dbReference type="ARBA" id="ARBA00022722"/>
    </source>
</evidence>
<evidence type="ECO:0000256" key="8">
    <source>
        <dbReference type="PROSITE-ProRule" id="PRU00047"/>
    </source>
</evidence>
<feature type="domain" description="Reverse transcriptase" evidence="11">
    <location>
        <begin position="435"/>
        <end position="665"/>
    </location>
</feature>
<dbReference type="CDD" id="cd01647">
    <property type="entry name" value="RT_LTR"/>
    <property type="match status" value="1"/>
</dbReference>
<feature type="compositionally biased region" description="Low complexity" evidence="9">
    <location>
        <begin position="1271"/>
        <end position="1285"/>
    </location>
</feature>
<evidence type="ECO:0000256" key="7">
    <source>
        <dbReference type="ARBA" id="ARBA00022918"/>
    </source>
</evidence>
<sequence length="1330" mass="148298">MFGKLAEYDQAVETWSEYVERVNCFFDANDVKEEKKASIFLTIVGPAVYKLLRSLVAPAAVREKTFSQIIDVLNTHYSPAPSEIVERFRFNSRVRQAGESVATFVSELRRLSEFCNFGDTLDTMIRDRIVCGIQNPEIQRRLLSEKDLKLQSAIDIAVSMETAVKNSLDLQGAAPLAPTAAVHKAFHQQKRSGAPKSVFKECIRCGSSDHMPKACPHKDKKCYLCNTIGHLAKKCLKKSSKRTQGPCHRVQAVPASVSSTGSNHNLGEKLVRSSESEKCACSSSEVQVRDQGRVVSHQQDKLNEYEVFHNATSIPVPKPYTCVFTINHDEIHMEIDTGCAVSLINQHTYKKLGAPALRPADTALSTFTGQSISVLGTISSNVSYKNQILKLPLLVVEGEGPNLCGRDWIELFEILPVSSCLSVLHNSIECLLKNHNDVFSPDLGKFKDYQINLIVKPDIQPSFYKARSLPFAVRDKVKDELQRLQDVGIIKPVRYSQWAAPIVPVLKSDKTSIRICGDFKLTANVAIDPDQYPLPKAEDIFASLAGGIQFSKLDLKDAYNQLELDEASRKFTVINTHLGLFEYVRLPFGVSSAPAIFQRVMETLLKGIPGTAVYLDDILVTGCTTETHLSSLKEVLTRLKDSGLKVKRDKCEFLCDSLTFLGHTIDSNGIRPVDDKVRAIRDAPTPTNVGELRSFLGLVTFYSKFLPNMSTKLAPLYNLLQKSVPWHWSQAETEAFQNIKDTICDTGLLVHYDPSKELVLACDASPYGVGAVLSHTINGEDRPIAFASRTLTPAEKNYAHIEKEALALVFGVTRFREYLLCRPFVLCTDHRPLVTLFSEKKPVPPMANSRIQRWALTLSAYTYTVRYRPGLQNGNADACSRLPLQTGFKDPPLPVEFVLQLERVDLGPVSVDDIRQATLGDATLGQVSKLILEGWPENPDQDKNLSPYFKKRFELSVEGGVVLWGNRIVIPNVLRGKILQELHSTHQGVTGMKSIARSLLWWPNLDLDIDDRVRTCNECIQNAHMPPKHLQPWPTAARVWSRIHIDYAGPVDGHMILVVQDAHSKWIEAVAVRNATTAVTIEKLYEIFARFGFPGCIVSDNGSVFRSAEFDEFIKRNGIRHLFTAPFHPFSNGLAERAVQFVKNRLRKVSNGFLNVRLSLMNFRRTPLALHGISPAEIMLGRQICCRLALVHSPNSNALEAPHHKSFLNGEEVYVRNYASGERWVPGVINNPIGNKMYSVERPGGLLAERHTDQIRPRVDSPKNNHDLETSVDSPPSVDISDSPPHASEPSCPADAVPPAETLPSPPPAVSTRHSTRTRKPPVRFRDYLS</sequence>
<dbReference type="Gene3D" id="2.40.70.10">
    <property type="entry name" value="Acid Proteases"/>
    <property type="match status" value="1"/>
</dbReference>
<dbReference type="InterPro" id="IPR036397">
    <property type="entry name" value="RNaseH_sf"/>
</dbReference>
<dbReference type="SUPFAM" id="SSF56672">
    <property type="entry name" value="DNA/RNA polymerases"/>
    <property type="match status" value="1"/>
</dbReference>
<dbReference type="SUPFAM" id="SSF50630">
    <property type="entry name" value="Acid proteases"/>
    <property type="match status" value="1"/>
</dbReference>
<dbReference type="InterPro" id="IPR001584">
    <property type="entry name" value="Integrase_cat-core"/>
</dbReference>
<evidence type="ECO:0000259" key="11">
    <source>
        <dbReference type="PROSITE" id="PS50878"/>
    </source>
</evidence>
<feature type="domain" description="Integrase catalytic" evidence="12">
    <location>
        <begin position="1028"/>
        <end position="1183"/>
    </location>
</feature>
<dbReference type="InterPro" id="IPR021109">
    <property type="entry name" value="Peptidase_aspartic_dom_sf"/>
</dbReference>
<dbReference type="InterPro" id="IPR012337">
    <property type="entry name" value="RNaseH-like_sf"/>
</dbReference>
<dbReference type="Pfam" id="PF00078">
    <property type="entry name" value="RVT_1"/>
    <property type="match status" value="1"/>
</dbReference>
<evidence type="ECO:0000259" key="10">
    <source>
        <dbReference type="PROSITE" id="PS50158"/>
    </source>
</evidence>
<keyword evidence="14" id="KW-1185">Reference proteome</keyword>
<dbReference type="PANTHER" id="PTHR37984:SF13">
    <property type="entry name" value="RIBONUCLEASE H"/>
    <property type="match status" value="1"/>
</dbReference>
<dbReference type="FunFam" id="3.30.420.10:FF:000063">
    <property type="entry name" value="Retrovirus-related Pol polyprotein from transposon 297-like Protein"/>
    <property type="match status" value="1"/>
</dbReference>
<dbReference type="Pfam" id="PF17921">
    <property type="entry name" value="Integrase_H2C2"/>
    <property type="match status" value="1"/>
</dbReference>
<dbReference type="GO" id="GO:0016787">
    <property type="term" value="F:hydrolase activity"/>
    <property type="evidence" value="ECO:0007669"/>
    <property type="project" value="UniProtKB-KW"/>
</dbReference>
<dbReference type="EC" id="2.7.7.49" evidence="1"/>
<dbReference type="FunFam" id="3.10.20.370:FF:000001">
    <property type="entry name" value="Retrovirus-related Pol polyprotein from transposon 17.6-like protein"/>
    <property type="match status" value="1"/>
</dbReference>
<feature type="compositionally biased region" description="Basic residues" evidence="9">
    <location>
        <begin position="1314"/>
        <end position="1323"/>
    </location>
</feature>
<organism evidence="13 14">
    <name type="scientific">Oedothorax gibbosus</name>
    <dbReference type="NCBI Taxonomy" id="931172"/>
    <lineage>
        <taxon>Eukaryota</taxon>
        <taxon>Metazoa</taxon>
        <taxon>Ecdysozoa</taxon>
        <taxon>Arthropoda</taxon>
        <taxon>Chelicerata</taxon>
        <taxon>Arachnida</taxon>
        <taxon>Araneae</taxon>
        <taxon>Araneomorphae</taxon>
        <taxon>Entelegynae</taxon>
        <taxon>Araneoidea</taxon>
        <taxon>Linyphiidae</taxon>
        <taxon>Erigoninae</taxon>
        <taxon>Oedothorax</taxon>
    </lineage>
</organism>
<dbReference type="Proteomes" id="UP000827092">
    <property type="component" value="Unassembled WGS sequence"/>
</dbReference>
<protein>
    <recommendedName>
        <fullName evidence="1">RNA-directed DNA polymerase</fullName>
        <ecNumber evidence="1">2.7.7.49</ecNumber>
    </recommendedName>
</protein>
<dbReference type="FunFam" id="1.10.340.70:FF:000003">
    <property type="entry name" value="Protein CBG25708"/>
    <property type="match status" value="1"/>
</dbReference>
<feature type="domain" description="CCHC-type" evidence="10">
    <location>
        <begin position="221"/>
        <end position="235"/>
    </location>
</feature>
<comment type="caution">
    <text evidence="13">The sequence shown here is derived from an EMBL/GenBank/DDBJ whole genome shotgun (WGS) entry which is preliminary data.</text>
</comment>
<keyword evidence="8" id="KW-0862">Zinc</keyword>
<evidence type="ECO:0000256" key="6">
    <source>
        <dbReference type="ARBA" id="ARBA00022801"/>
    </source>
</evidence>
<keyword evidence="5" id="KW-0255">Endonuclease</keyword>
<evidence type="ECO:0000256" key="2">
    <source>
        <dbReference type="ARBA" id="ARBA00022679"/>
    </source>
</evidence>
<dbReference type="SUPFAM" id="SSF53098">
    <property type="entry name" value="Ribonuclease H-like"/>
    <property type="match status" value="1"/>
</dbReference>
<dbReference type="InterPro" id="IPR043502">
    <property type="entry name" value="DNA/RNA_pol_sf"/>
</dbReference>
<keyword evidence="7" id="KW-0695">RNA-directed DNA polymerase</keyword>
<evidence type="ECO:0000256" key="9">
    <source>
        <dbReference type="SAM" id="MobiDB-lite"/>
    </source>
</evidence>
<reference evidence="13 14" key="1">
    <citation type="journal article" date="2022" name="Nat. Ecol. Evol.">
        <title>A masculinizing supergene underlies an exaggerated male reproductive morph in a spider.</title>
        <authorList>
            <person name="Hendrickx F."/>
            <person name="De Corte Z."/>
            <person name="Sonet G."/>
            <person name="Van Belleghem S.M."/>
            <person name="Kostlbacher S."/>
            <person name="Vangestel C."/>
        </authorList>
    </citation>
    <scope>NUCLEOTIDE SEQUENCE [LARGE SCALE GENOMIC DNA]</scope>
    <source>
        <strain evidence="13">W744_W776</strain>
    </source>
</reference>
<dbReference type="PROSITE" id="PS50878">
    <property type="entry name" value="RT_POL"/>
    <property type="match status" value="1"/>
</dbReference>
<keyword evidence="6" id="KW-0378">Hydrolase</keyword>
<keyword evidence="8" id="KW-0479">Metal-binding</keyword>
<dbReference type="GO" id="GO:0042575">
    <property type="term" value="C:DNA polymerase complex"/>
    <property type="evidence" value="ECO:0007669"/>
    <property type="project" value="UniProtKB-ARBA"/>
</dbReference>
<dbReference type="GO" id="GO:0008270">
    <property type="term" value="F:zinc ion binding"/>
    <property type="evidence" value="ECO:0007669"/>
    <property type="project" value="UniProtKB-KW"/>
</dbReference>
<dbReference type="InterPro" id="IPR036875">
    <property type="entry name" value="Znf_CCHC_sf"/>
</dbReference>
<evidence type="ECO:0000313" key="14">
    <source>
        <dbReference type="Proteomes" id="UP000827092"/>
    </source>
</evidence>
<evidence type="ECO:0000313" key="13">
    <source>
        <dbReference type="EMBL" id="KAG8197770.1"/>
    </source>
</evidence>
<evidence type="ECO:0000256" key="5">
    <source>
        <dbReference type="ARBA" id="ARBA00022759"/>
    </source>
</evidence>
<keyword evidence="8" id="KW-0863">Zinc-finger</keyword>
<dbReference type="InterPro" id="IPR000477">
    <property type="entry name" value="RT_dom"/>
</dbReference>
<dbReference type="Gene3D" id="3.30.70.270">
    <property type="match status" value="2"/>
</dbReference>
<dbReference type="GO" id="GO:0003676">
    <property type="term" value="F:nucleic acid binding"/>
    <property type="evidence" value="ECO:0007669"/>
    <property type="project" value="InterPro"/>
</dbReference>
<dbReference type="FunFam" id="3.30.70.270:FF:000026">
    <property type="entry name" value="Transposon Ty3-G Gag-Pol polyprotein"/>
    <property type="match status" value="1"/>
</dbReference>
<dbReference type="GO" id="GO:0003964">
    <property type="term" value="F:RNA-directed DNA polymerase activity"/>
    <property type="evidence" value="ECO:0007669"/>
    <property type="project" value="UniProtKB-KW"/>
</dbReference>
<feature type="compositionally biased region" description="Basic and acidic residues" evidence="9">
    <location>
        <begin position="1253"/>
        <end position="1269"/>
    </location>
</feature>
<dbReference type="SUPFAM" id="SSF57756">
    <property type="entry name" value="Retrovirus zinc finger-like domains"/>
    <property type="match status" value="1"/>
</dbReference>
<dbReference type="PROSITE" id="PS50158">
    <property type="entry name" value="ZF_CCHC"/>
    <property type="match status" value="1"/>
</dbReference>
<evidence type="ECO:0000259" key="12">
    <source>
        <dbReference type="PROSITE" id="PS50994"/>
    </source>
</evidence>
<feature type="region of interest" description="Disordered" evidence="9">
    <location>
        <begin position="1253"/>
        <end position="1330"/>
    </location>
</feature>
<accession>A0AAV6VMR7</accession>
<keyword evidence="3" id="KW-0548">Nucleotidyltransferase</keyword>
<dbReference type="InterPro" id="IPR043128">
    <property type="entry name" value="Rev_trsase/Diguanyl_cyclase"/>
</dbReference>
<dbReference type="PROSITE" id="PS50994">
    <property type="entry name" value="INTEGRASE"/>
    <property type="match status" value="1"/>
</dbReference>
<name>A0AAV6VMR7_9ARAC</name>
<dbReference type="CDD" id="cd09274">
    <property type="entry name" value="RNase_HI_RT_Ty3"/>
    <property type="match status" value="1"/>
</dbReference>
<dbReference type="Gene3D" id="3.30.420.10">
    <property type="entry name" value="Ribonuclease H-like superfamily/Ribonuclease H"/>
    <property type="match status" value="1"/>
</dbReference>
<dbReference type="Pfam" id="PF17917">
    <property type="entry name" value="RT_RNaseH"/>
    <property type="match status" value="1"/>
</dbReference>
<dbReference type="InterPro" id="IPR050951">
    <property type="entry name" value="Retrovirus_Pol_polyprotein"/>
</dbReference>